<evidence type="ECO:0000256" key="7">
    <source>
        <dbReference type="SAM" id="MobiDB-lite"/>
    </source>
</evidence>
<keyword evidence="6 8" id="KW-0472">Membrane</keyword>
<dbReference type="Gene3D" id="3.40.50.300">
    <property type="entry name" value="P-loop containing nucleotide triphosphate hydrolases"/>
    <property type="match status" value="1"/>
</dbReference>
<dbReference type="InterPro" id="IPR003593">
    <property type="entry name" value="AAA+_ATPase"/>
</dbReference>
<keyword evidence="5 8" id="KW-1133">Transmembrane helix</keyword>
<evidence type="ECO:0000256" key="3">
    <source>
        <dbReference type="ARBA" id="ARBA00022741"/>
    </source>
</evidence>
<dbReference type="SUPFAM" id="SSF52540">
    <property type="entry name" value="P-loop containing nucleoside triphosphate hydrolases"/>
    <property type="match status" value="1"/>
</dbReference>
<keyword evidence="2 8" id="KW-0812">Transmembrane</keyword>
<dbReference type="SUPFAM" id="SSF90123">
    <property type="entry name" value="ABC transporter transmembrane region"/>
    <property type="match status" value="1"/>
</dbReference>
<dbReference type="RefSeq" id="WP_359984005.1">
    <property type="nucleotide sequence ID" value="NZ_JBEZLS010000016.1"/>
</dbReference>
<dbReference type="SMART" id="SM00382">
    <property type="entry name" value="AAA"/>
    <property type="match status" value="1"/>
</dbReference>
<accession>A0ABV3E9F1</accession>
<comment type="caution">
    <text evidence="11">The sequence shown here is derived from an EMBL/GenBank/DDBJ whole genome shotgun (WGS) entry which is preliminary data.</text>
</comment>
<dbReference type="Pfam" id="PF00005">
    <property type="entry name" value="ABC_tran"/>
    <property type="match status" value="1"/>
</dbReference>
<protein>
    <submittedName>
        <fullName evidence="11">ABC transporter ATP-binding protein</fullName>
    </submittedName>
</protein>
<evidence type="ECO:0000256" key="6">
    <source>
        <dbReference type="ARBA" id="ARBA00023136"/>
    </source>
</evidence>
<evidence type="ECO:0000259" key="10">
    <source>
        <dbReference type="PROSITE" id="PS50929"/>
    </source>
</evidence>
<dbReference type="InterPro" id="IPR011527">
    <property type="entry name" value="ABC1_TM_dom"/>
</dbReference>
<dbReference type="InterPro" id="IPR036640">
    <property type="entry name" value="ABC1_TM_sf"/>
</dbReference>
<dbReference type="InterPro" id="IPR003439">
    <property type="entry name" value="ABC_transporter-like_ATP-bd"/>
</dbReference>
<dbReference type="PROSITE" id="PS00211">
    <property type="entry name" value="ABC_TRANSPORTER_1"/>
    <property type="match status" value="1"/>
</dbReference>
<dbReference type="CDD" id="cd18543">
    <property type="entry name" value="ABC_6TM_Rv0194_D1_like"/>
    <property type="match status" value="1"/>
</dbReference>
<evidence type="ECO:0000256" key="2">
    <source>
        <dbReference type="ARBA" id="ARBA00022692"/>
    </source>
</evidence>
<dbReference type="Gene3D" id="1.20.1560.10">
    <property type="entry name" value="ABC transporter type 1, transmembrane domain"/>
    <property type="match status" value="1"/>
</dbReference>
<name>A0ABV3E9F1_9ACTN</name>
<comment type="subcellular location">
    <subcellularLocation>
        <location evidence="1">Cell membrane</location>
        <topology evidence="1">Multi-pass membrane protein</topology>
    </subcellularLocation>
</comment>
<evidence type="ECO:0000313" key="12">
    <source>
        <dbReference type="Proteomes" id="UP001551582"/>
    </source>
</evidence>
<dbReference type="Proteomes" id="UP001551582">
    <property type="component" value="Unassembled WGS sequence"/>
</dbReference>
<evidence type="ECO:0000259" key="9">
    <source>
        <dbReference type="PROSITE" id="PS50893"/>
    </source>
</evidence>
<evidence type="ECO:0000256" key="8">
    <source>
        <dbReference type="SAM" id="Phobius"/>
    </source>
</evidence>
<keyword evidence="3" id="KW-0547">Nucleotide-binding</keyword>
<evidence type="ECO:0000256" key="5">
    <source>
        <dbReference type="ARBA" id="ARBA00022989"/>
    </source>
</evidence>
<evidence type="ECO:0000313" key="11">
    <source>
        <dbReference type="EMBL" id="MEU9353775.1"/>
    </source>
</evidence>
<dbReference type="Pfam" id="PF00664">
    <property type="entry name" value="ABC_membrane"/>
    <property type="match status" value="1"/>
</dbReference>
<sequence length="623" mass="66658">MPTTPPPPESRSAVRTLLRLWPYVRPVRTRLFTAAFIAIVASCIGLVIPLVLKWMVDGPVADRDPAGVWLGALYLLLLGLAEALLFGLRRWLVARPLSRVEAEMRADLYRHLQRLPVAFHDRWPSGQLLSRATTDLMLLRMFLAFPLTFLLVNGVTIIVGVIIMLIQDWTLGLVILVPAVPVLITCVVFEKRYSGAARRAQDQVGDLTTVVEESVLGIRIIKGFGRHRSQALAFRELSGKLRGTELHKARLLATILGVIVTLPEVAIGAALVLGAVQVADGALSAGTLVAFLSTALALRWPVDSIGFLLAMSQEAATATERYFEVMDAEPESGVRGGGERSPVSRGAAAPTRAAHGGPSQTLRAPGEARLPTVTEGLVFENVSFRYPDAPDGSTPVLDRIDLHIRPGESLALVGATGSGKTTLTALVPRLHEVTSGRITLDGADIAEMSREELRSRVAVAFEEPTLFSATVGENVLMGGGSGEDDLGRALAVAQADFAYALPQGVDTQVGEQGLSLSGGQRQRLALARAVVGRPDFLVLDDPLSALDVHTEAAVEAALRRVLADTTALIVAHRPSTVLLADRVALLSGGRITAVGTHHELLRTNPEYAHLMSGDPAGEQEDQR</sequence>
<evidence type="ECO:0000256" key="4">
    <source>
        <dbReference type="ARBA" id="ARBA00022840"/>
    </source>
</evidence>
<keyword evidence="4 11" id="KW-0067">ATP-binding</keyword>
<feature type="region of interest" description="Disordered" evidence="7">
    <location>
        <begin position="329"/>
        <end position="365"/>
    </location>
</feature>
<feature type="domain" description="ABC transmembrane type-1" evidence="10">
    <location>
        <begin position="32"/>
        <end position="314"/>
    </location>
</feature>
<feature type="transmembrane region" description="Helical" evidence="8">
    <location>
        <begin position="251"/>
        <end position="276"/>
    </location>
</feature>
<feature type="transmembrane region" description="Helical" evidence="8">
    <location>
        <begin position="31"/>
        <end position="56"/>
    </location>
</feature>
<organism evidence="11 12">
    <name type="scientific">Streptomyces griseoloalbus</name>
    <dbReference type="NCBI Taxonomy" id="67303"/>
    <lineage>
        <taxon>Bacteria</taxon>
        <taxon>Bacillati</taxon>
        <taxon>Actinomycetota</taxon>
        <taxon>Actinomycetes</taxon>
        <taxon>Kitasatosporales</taxon>
        <taxon>Streptomycetaceae</taxon>
        <taxon>Streptomyces</taxon>
    </lineage>
</organism>
<feature type="transmembrane region" description="Helical" evidence="8">
    <location>
        <begin position="68"/>
        <end position="88"/>
    </location>
</feature>
<dbReference type="InterPro" id="IPR039421">
    <property type="entry name" value="Type_1_exporter"/>
</dbReference>
<dbReference type="InterPro" id="IPR017871">
    <property type="entry name" value="ABC_transporter-like_CS"/>
</dbReference>
<feature type="domain" description="ABC transporter" evidence="9">
    <location>
        <begin position="377"/>
        <end position="613"/>
    </location>
</feature>
<feature type="transmembrane region" description="Helical" evidence="8">
    <location>
        <begin position="169"/>
        <end position="189"/>
    </location>
</feature>
<proteinExistence type="predicted"/>
<dbReference type="EMBL" id="JBEZLS010000016">
    <property type="protein sequence ID" value="MEU9353775.1"/>
    <property type="molecule type" value="Genomic_DNA"/>
</dbReference>
<dbReference type="InterPro" id="IPR027417">
    <property type="entry name" value="P-loop_NTPase"/>
</dbReference>
<dbReference type="PROSITE" id="PS50893">
    <property type="entry name" value="ABC_TRANSPORTER_2"/>
    <property type="match status" value="1"/>
</dbReference>
<reference evidence="11 12" key="1">
    <citation type="submission" date="2024-06" db="EMBL/GenBank/DDBJ databases">
        <title>The Natural Products Discovery Center: Release of the First 8490 Sequenced Strains for Exploring Actinobacteria Biosynthetic Diversity.</title>
        <authorList>
            <person name="Kalkreuter E."/>
            <person name="Kautsar S.A."/>
            <person name="Yang D."/>
            <person name="Bader C.D."/>
            <person name="Teijaro C.N."/>
            <person name="Fluegel L."/>
            <person name="Davis C.M."/>
            <person name="Simpson J.R."/>
            <person name="Lauterbach L."/>
            <person name="Steele A.D."/>
            <person name="Gui C."/>
            <person name="Meng S."/>
            <person name="Li G."/>
            <person name="Viehrig K."/>
            <person name="Ye F."/>
            <person name="Su P."/>
            <person name="Kiefer A.F."/>
            <person name="Nichols A."/>
            <person name="Cepeda A.J."/>
            <person name="Yan W."/>
            <person name="Fan B."/>
            <person name="Jiang Y."/>
            <person name="Adhikari A."/>
            <person name="Zheng C.-J."/>
            <person name="Schuster L."/>
            <person name="Cowan T.M."/>
            <person name="Smanski M.J."/>
            <person name="Chevrette M.G."/>
            <person name="De Carvalho L.P.S."/>
            <person name="Shen B."/>
        </authorList>
    </citation>
    <scope>NUCLEOTIDE SEQUENCE [LARGE SCALE GENOMIC DNA]</scope>
    <source>
        <strain evidence="11 12">NPDC048274</strain>
    </source>
</reference>
<dbReference type="GO" id="GO:0005524">
    <property type="term" value="F:ATP binding"/>
    <property type="evidence" value="ECO:0007669"/>
    <property type="project" value="UniProtKB-KW"/>
</dbReference>
<keyword evidence="12" id="KW-1185">Reference proteome</keyword>
<dbReference type="PANTHER" id="PTHR43394:SF1">
    <property type="entry name" value="ATP-BINDING CASSETTE SUB-FAMILY B MEMBER 10, MITOCHONDRIAL"/>
    <property type="match status" value="1"/>
</dbReference>
<dbReference type="PANTHER" id="PTHR43394">
    <property type="entry name" value="ATP-DEPENDENT PERMEASE MDL1, MITOCHONDRIAL"/>
    <property type="match status" value="1"/>
</dbReference>
<feature type="transmembrane region" description="Helical" evidence="8">
    <location>
        <begin position="141"/>
        <end position="163"/>
    </location>
</feature>
<gene>
    <name evidence="11" type="ORF">AB0D65_23095</name>
</gene>
<dbReference type="PROSITE" id="PS50929">
    <property type="entry name" value="ABC_TM1F"/>
    <property type="match status" value="1"/>
</dbReference>
<evidence type="ECO:0000256" key="1">
    <source>
        <dbReference type="ARBA" id="ARBA00004651"/>
    </source>
</evidence>